<dbReference type="Proteomes" id="UP000619293">
    <property type="component" value="Unassembled WGS sequence"/>
</dbReference>
<accession>A0A8J3K8A9</accession>
<dbReference type="EMBL" id="BONG01000031">
    <property type="protein sequence ID" value="GIF91309.1"/>
    <property type="molecule type" value="Genomic_DNA"/>
</dbReference>
<proteinExistence type="predicted"/>
<gene>
    <name evidence="1" type="ORF">Cch02nite_47530</name>
</gene>
<comment type="caution">
    <text evidence="1">The sequence shown here is derived from an EMBL/GenBank/DDBJ whole genome shotgun (WGS) entry which is preliminary data.</text>
</comment>
<sequence>MFGRYRTTAMSRAATAAGYAAFEAEDWPLAGQRLAEAAATLPKGRAKRTMWFDAALAYKFARDWPRAYEHGLTAASLVKRGKQEPAFWNLGIAATMLREWDTARDAWAGYGLQLPPGTGEIAEELGPTCVRIETDAGQEVVWAVRVCPTRARIVNVPFHPSRRFGEVVLHDGVPNGERVANGRTVPVFDEIALFTPSDLATLTVDADAPEQADIKALAELFADERYGVELPSTRRDLCACCSGSTVRQDQVIPVGRQQVLLAAPLEHARKLLDRWRAERPGERSWENLHPAA</sequence>
<evidence type="ECO:0000313" key="1">
    <source>
        <dbReference type="EMBL" id="GIF91309.1"/>
    </source>
</evidence>
<protein>
    <recommendedName>
        <fullName evidence="3">Tetratricopeptide repeat protein</fullName>
    </recommendedName>
</protein>
<evidence type="ECO:0000313" key="2">
    <source>
        <dbReference type="Proteomes" id="UP000619293"/>
    </source>
</evidence>
<reference evidence="1 2" key="1">
    <citation type="submission" date="2021-01" db="EMBL/GenBank/DDBJ databases">
        <title>Whole genome shotgun sequence of Catellatospora chokoriensis NBRC 107358.</title>
        <authorList>
            <person name="Komaki H."/>
            <person name="Tamura T."/>
        </authorList>
    </citation>
    <scope>NUCLEOTIDE SEQUENCE [LARGE SCALE GENOMIC DNA]</scope>
    <source>
        <strain evidence="1 2">NBRC 107358</strain>
    </source>
</reference>
<keyword evidence="2" id="KW-1185">Reference proteome</keyword>
<dbReference type="AlphaFoldDB" id="A0A8J3K8A9"/>
<organism evidence="1 2">
    <name type="scientific">Catellatospora chokoriensis</name>
    <dbReference type="NCBI Taxonomy" id="310353"/>
    <lineage>
        <taxon>Bacteria</taxon>
        <taxon>Bacillati</taxon>
        <taxon>Actinomycetota</taxon>
        <taxon>Actinomycetes</taxon>
        <taxon>Micromonosporales</taxon>
        <taxon>Micromonosporaceae</taxon>
        <taxon>Catellatospora</taxon>
    </lineage>
</organism>
<evidence type="ECO:0008006" key="3">
    <source>
        <dbReference type="Google" id="ProtNLM"/>
    </source>
</evidence>
<name>A0A8J3K8A9_9ACTN</name>